<dbReference type="InterPro" id="IPR011711">
    <property type="entry name" value="GntR_C"/>
</dbReference>
<dbReference type="PRINTS" id="PR00035">
    <property type="entry name" value="HTHGNTR"/>
</dbReference>
<dbReference type="Pfam" id="PF00392">
    <property type="entry name" value="GntR"/>
    <property type="match status" value="1"/>
</dbReference>
<dbReference type="AlphaFoldDB" id="A0A5J6MMJ9"/>
<dbReference type="Gene3D" id="1.10.10.10">
    <property type="entry name" value="Winged helix-like DNA-binding domain superfamily/Winged helix DNA-binding domain"/>
    <property type="match status" value="1"/>
</dbReference>
<proteinExistence type="predicted"/>
<dbReference type="SUPFAM" id="SSF46785">
    <property type="entry name" value="Winged helix' DNA-binding domain"/>
    <property type="match status" value="1"/>
</dbReference>
<dbReference type="InterPro" id="IPR036390">
    <property type="entry name" value="WH_DNA-bd_sf"/>
</dbReference>
<protein>
    <recommendedName>
        <fullName evidence="4">HTH gntR-type domain-containing protein</fullName>
    </recommendedName>
</protein>
<keyword evidence="2" id="KW-0238">DNA-binding</keyword>
<dbReference type="InterPro" id="IPR008920">
    <property type="entry name" value="TF_FadR/GntR_C"/>
</dbReference>
<reference evidence="5 6" key="1">
    <citation type="submission" date="2019-08" db="EMBL/GenBank/DDBJ databases">
        <title>Hyperibacter terrae gen. nov., sp. nov. and Hyperibacter viscosus sp. nov., two new members in the family Rhodospirillaceae isolated from the rhizosphere of Hypericum perforatum.</title>
        <authorList>
            <person name="Noviana Z."/>
        </authorList>
    </citation>
    <scope>NUCLEOTIDE SEQUENCE [LARGE SCALE GENOMIC DNA]</scope>
    <source>
        <strain evidence="5 6">R5913</strain>
    </source>
</reference>
<dbReference type="InterPro" id="IPR000524">
    <property type="entry name" value="Tscrpt_reg_HTH_GntR"/>
</dbReference>
<dbReference type="SMART" id="SM00345">
    <property type="entry name" value="HTH_GNTR"/>
    <property type="match status" value="1"/>
</dbReference>
<dbReference type="InterPro" id="IPR036388">
    <property type="entry name" value="WH-like_DNA-bd_sf"/>
</dbReference>
<sequence>MARETSEKLLADLVDSIRQAIIFGRLRPRERLVEEELAERFNASRHLVRSALSSLEQMGLVARRPNRGVVVCDFSVEEIEEIYEMRAILQGEAARRIPLPAPRSLITQLEAIHAKYSENVDRMELKATCTLNNVFHETMFGACNNRYLTETIQRFWTRTTAIRCYAIGDPELLQQSRHEHRAMIDAIKDGNREELVRRCVDHIFPALEAYKRAHGGWDVGASGNHRALPDKVAVIGRR</sequence>
<evidence type="ECO:0000256" key="1">
    <source>
        <dbReference type="ARBA" id="ARBA00023015"/>
    </source>
</evidence>
<dbReference type="Gene3D" id="1.20.120.530">
    <property type="entry name" value="GntR ligand-binding domain-like"/>
    <property type="match status" value="1"/>
</dbReference>
<evidence type="ECO:0000259" key="4">
    <source>
        <dbReference type="PROSITE" id="PS50949"/>
    </source>
</evidence>
<name>A0A5J6MMJ9_9PROT</name>
<dbReference type="SMART" id="SM00895">
    <property type="entry name" value="FCD"/>
    <property type="match status" value="1"/>
</dbReference>
<feature type="domain" description="HTH gntR-type" evidence="4">
    <location>
        <begin position="7"/>
        <end position="74"/>
    </location>
</feature>
<dbReference type="Proteomes" id="UP000326202">
    <property type="component" value="Chromosome"/>
</dbReference>
<evidence type="ECO:0000256" key="2">
    <source>
        <dbReference type="ARBA" id="ARBA00023125"/>
    </source>
</evidence>
<dbReference type="RefSeq" id="WP_225308275.1">
    <property type="nucleotide sequence ID" value="NZ_CP042906.1"/>
</dbReference>
<gene>
    <name evidence="5" type="ORF">FRZ44_30580</name>
</gene>
<evidence type="ECO:0000313" key="6">
    <source>
        <dbReference type="Proteomes" id="UP000326202"/>
    </source>
</evidence>
<keyword evidence="3" id="KW-0804">Transcription</keyword>
<accession>A0A5J6MMJ9</accession>
<evidence type="ECO:0000256" key="3">
    <source>
        <dbReference type="ARBA" id="ARBA00023163"/>
    </source>
</evidence>
<dbReference type="PANTHER" id="PTHR43537">
    <property type="entry name" value="TRANSCRIPTIONAL REGULATOR, GNTR FAMILY"/>
    <property type="match status" value="1"/>
</dbReference>
<dbReference type="KEGG" id="htq:FRZ44_30580"/>
<dbReference type="Pfam" id="PF07729">
    <property type="entry name" value="FCD"/>
    <property type="match status" value="1"/>
</dbReference>
<dbReference type="SUPFAM" id="SSF48008">
    <property type="entry name" value="GntR ligand-binding domain-like"/>
    <property type="match status" value="1"/>
</dbReference>
<keyword evidence="1" id="KW-0805">Transcription regulation</keyword>
<dbReference type="PANTHER" id="PTHR43537:SF49">
    <property type="entry name" value="TRANSCRIPTIONAL REGULATORY PROTEIN"/>
    <property type="match status" value="1"/>
</dbReference>
<dbReference type="GO" id="GO:0003700">
    <property type="term" value="F:DNA-binding transcription factor activity"/>
    <property type="evidence" value="ECO:0007669"/>
    <property type="project" value="InterPro"/>
</dbReference>
<dbReference type="GO" id="GO:0003677">
    <property type="term" value="F:DNA binding"/>
    <property type="evidence" value="ECO:0007669"/>
    <property type="project" value="UniProtKB-KW"/>
</dbReference>
<dbReference type="EMBL" id="CP042906">
    <property type="protein sequence ID" value="QEX17755.1"/>
    <property type="molecule type" value="Genomic_DNA"/>
</dbReference>
<dbReference type="PROSITE" id="PS50949">
    <property type="entry name" value="HTH_GNTR"/>
    <property type="match status" value="1"/>
</dbReference>
<keyword evidence="6" id="KW-1185">Reference proteome</keyword>
<organism evidence="5 6">
    <name type="scientific">Hypericibacter terrae</name>
    <dbReference type="NCBI Taxonomy" id="2602015"/>
    <lineage>
        <taxon>Bacteria</taxon>
        <taxon>Pseudomonadati</taxon>
        <taxon>Pseudomonadota</taxon>
        <taxon>Alphaproteobacteria</taxon>
        <taxon>Rhodospirillales</taxon>
        <taxon>Dongiaceae</taxon>
        <taxon>Hypericibacter</taxon>
    </lineage>
</organism>
<dbReference type="CDD" id="cd07377">
    <property type="entry name" value="WHTH_GntR"/>
    <property type="match status" value="1"/>
</dbReference>
<evidence type="ECO:0000313" key="5">
    <source>
        <dbReference type="EMBL" id="QEX17755.1"/>
    </source>
</evidence>